<dbReference type="InterPro" id="IPR027417">
    <property type="entry name" value="P-loop_NTPase"/>
</dbReference>
<keyword evidence="4" id="KW-1185">Reference proteome</keyword>
<keyword evidence="3" id="KW-0067">ATP-binding</keyword>
<sequence length="193" mass="21135">MGSDAIESDDHRSGGTGKSHTLIGLEVAAVDAGHKVRHSTAADLFETLHRGLADYTVGKIVESLLRVDLIIVSEMGRAPLDETGTQLLFRLVAGAFERRSLAIAAHWPFEQLFRFLPEHTTAASILDRLLDHATIVVTDGESYRRKTHSTERTVPDQPETSTRGGDFHLATNGDVSLAIDNCLRVHCCSFTRC</sequence>
<dbReference type="EMBL" id="JAWLJX010000024">
    <property type="protein sequence ID" value="MDV6264926.1"/>
    <property type="molecule type" value="Genomic_DNA"/>
</dbReference>
<dbReference type="Pfam" id="PF01695">
    <property type="entry name" value="IstB_IS21"/>
    <property type="match status" value="1"/>
</dbReference>
<dbReference type="GO" id="GO:0005524">
    <property type="term" value="F:ATP binding"/>
    <property type="evidence" value="ECO:0007669"/>
    <property type="project" value="UniProtKB-KW"/>
</dbReference>
<feature type="region of interest" description="Disordered" evidence="1">
    <location>
        <begin position="144"/>
        <end position="165"/>
    </location>
</feature>
<gene>
    <name evidence="3" type="ORF">R3P96_26635</name>
</gene>
<evidence type="ECO:0000259" key="2">
    <source>
        <dbReference type="Pfam" id="PF01695"/>
    </source>
</evidence>
<name>A0ABU4BLH4_9NOCA</name>
<reference evidence="3 4" key="1">
    <citation type="submission" date="2023-10" db="EMBL/GenBank/DDBJ databases">
        <title>Development of a sustainable strategy for remediation of hydrocarbon-contaminated territories based on the waste exchange concept.</title>
        <authorList>
            <person name="Krivoruchko A."/>
        </authorList>
    </citation>
    <scope>NUCLEOTIDE SEQUENCE [LARGE SCALE GENOMIC DNA]</scope>
    <source>
        <strain evidence="3 4">IEGM 1323</strain>
    </source>
</reference>
<dbReference type="RefSeq" id="WP_317566918.1">
    <property type="nucleotide sequence ID" value="NZ_JAWLJX010000024.1"/>
</dbReference>
<evidence type="ECO:0000313" key="4">
    <source>
        <dbReference type="Proteomes" id="UP001185755"/>
    </source>
</evidence>
<organism evidence="3 4">
    <name type="scientific">Rhodococcoides yunnanense</name>
    <dbReference type="NCBI Taxonomy" id="278209"/>
    <lineage>
        <taxon>Bacteria</taxon>
        <taxon>Bacillati</taxon>
        <taxon>Actinomycetota</taxon>
        <taxon>Actinomycetes</taxon>
        <taxon>Mycobacteriales</taxon>
        <taxon>Nocardiaceae</taxon>
        <taxon>Rhodococcoides</taxon>
    </lineage>
</organism>
<dbReference type="Gene3D" id="3.40.50.300">
    <property type="entry name" value="P-loop containing nucleotide triphosphate hydrolases"/>
    <property type="match status" value="1"/>
</dbReference>
<dbReference type="SUPFAM" id="SSF52540">
    <property type="entry name" value="P-loop containing nucleoside triphosphate hydrolases"/>
    <property type="match status" value="1"/>
</dbReference>
<comment type="caution">
    <text evidence="3">The sequence shown here is derived from an EMBL/GenBank/DDBJ whole genome shotgun (WGS) entry which is preliminary data.</text>
</comment>
<dbReference type="Proteomes" id="UP001185755">
    <property type="component" value="Unassembled WGS sequence"/>
</dbReference>
<protein>
    <submittedName>
        <fullName evidence="3">ATP-binding protein</fullName>
    </submittedName>
</protein>
<evidence type="ECO:0000256" key="1">
    <source>
        <dbReference type="SAM" id="MobiDB-lite"/>
    </source>
</evidence>
<keyword evidence="3" id="KW-0547">Nucleotide-binding</keyword>
<feature type="domain" description="IstB-like ATP-binding" evidence="2">
    <location>
        <begin position="14"/>
        <end position="149"/>
    </location>
</feature>
<accession>A0ABU4BLH4</accession>
<feature type="compositionally biased region" description="Basic and acidic residues" evidence="1">
    <location>
        <begin position="144"/>
        <end position="154"/>
    </location>
</feature>
<proteinExistence type="predicted"/>
<evidence type="ECO:0000313" key="3">
    <source>
        <dbReference type="EMBL" id="MDV6264926.1"/>
    </source>
</evidence>
<dbReference type="InterPro" id="IPR002611">
    <property type="entry name" value="IstB_ATP-bd"/>
</dbReference>